<keyword evidence="2 5" id="KW-0863">Zinc-finger</keyword>
<gene>
    <name evidence="8" type="ORF">CAPTEDRAFT_220894</name>
</gene>
<evidence type="ECO:0000259" key="7">
    <source>
        <dbReference type="PROSITE" id="PS50950"/>
    </source>
</evidence>
<evidence type="ECO:0000313" key="8">
    <source>
        <dbReference type="EMBL" id="ELU14237.1"/>
    </source>
</evidence>
<feature type="domain" description="THAP-type" evidence="7">
    <location>
        <begin position="8"/>
        <end position="100"/>
    </location>
</feature>
<dbReference type="InterPro" id="IPR052224">
    <property type="entry name" value="THAP_domain_protein"/>
</dbReference>
<name>R7V719_CAPTE</name>
<dbReference type="PANTHER" id="PTHR46927:SF3">
    <property type="entry name" value="THAP-TYPE DOMAIN-CONTAINING PROTEIN"/>
    <property type="match status" value="1"/>
</dbReference>
<evidence type="ECO:0000313" key="9">
    <source>
        <dbReference type="EnsemblMetazoa" id="CapteP220894"/>
    </source>
</evidence>
<accession>R7V719</accession>
<dbReference type="InterPro" id="IPR006612">
    <property type="entry name" value="THAP_Znf"/>
</dbReference>
<dbReference type="EnsemblMetazoa" id="CapteT220894">
    <property type="protein sequence ID" value="CapteP220894"/>
    <property type="gene ID" value="CapteG220894"/>
</dbReference>
<keyword evidence="1" id="KW-0479">Metal-binding</keyword>
<dbReference type="HOGENOM" id="CLU_746485_0_0_1"/>
<keyword evidence="4 5" id="KW-0238">DNA-binding</keyword>
<keyword evidence="6" id="KW-0175">Coiled coil</keyword>
<evidence type="ECO:0000256" key="2">
    <source>
        <dbReference type="ARBA" id="ARBA00022771"/>
    </source>
</evidence>
<feature type="coiled-coil region" evidence="6">
    <location>
        <begin position="314"/>
        <end position="369"/>
    </location>
</feature>
<dbReference type="SMART" id="SM00980">
    <property type="entry name" value="THAP"/>
    <property type="match status" value="1"/>
</dbReference>
<dbReference type="GO" id="GO:0008270">
    <property type="term" value="F:zinc ion binding"/>
    <property type="evidence" value="ECO:0007669"/>
    <property type="project" value="UniProtKB-KW"/>
</dbReference>
<evidence type="ECO:0000256" key="6">
    <source>
        <dbReference type="SAM" id="Coils"/>
    </source>
</evidence>
<dbReference type="Proteomes" id="UP000014760">
    <property type="component" value="Unassembled WGS sequence"/>
</dbReference>
<evidence type="ECO:0000256" key="3">
    <source>
        <dbReference type="ARBA" id="ARBA00022833"/>
    </source>
</evidence>
<dbReference type="SUPFAM" id="SSF57716">
    <property type="entry name" value="Glucocorticoid receptor-like (DNA-binding domain)"/>
    <property type="match status" value="1"/>
</dbReference>
<protein>
    <recommendedName>
        <fullName evidence="7">THAP-type domain-containing protein</fullName>
    </recommendedName>
</protein>
<sequence>MKRRNSRGSKYCCVPSCGSDHGTVDPRTGKRVRYHCFPQVRDGNHDRLWKWIANMGRDDLTPETLGKRKVCSLHFERKAYSYSADISVSQLLHTGVPTIFERPKRKCAAQPKNYFTKRQKHIGVADETVADSICAITKPVITIAPNSFQGCSQPKLQADSHSEMLAPKLELATSLEPISETLVPHLCPKLENSTSSEPISETLVPQLCPKLENSTSSEPISETLAQHLHPKMENMTSVWSISGIRTLDEGIELQDSQDSSALKDEAALSSSDFISAHPVSPVIISPDQNPEVPEPTMIIPFPVSCTAGCPQQSISELKTKLTLAAQTLKSVRRENYQLKAKMKRMQNKLMKKEETELQLRRQLEQMRKNLD</sequence>
<evidence type="ECO:0000256" key="1">
    <source>
        <dbReference type="ARBA" id="ARBA00022723"/>
    </source>
</evidence>
<keyword evidence="3" id="KW-0862">Zinc</keyword>
<evidence type="ECO:0000256" key="5">
    <source>
        <dbReference type="PROSITE-ProRule" id="PRU00309"/>
    </source>
</evidence>
<evidence type="ECO:0000256" key="4">
    <source>
        <dbReference type="ARBA" id="ARBA00023125"/>
    </source>
</evidence>
<dbReference type="GO" id="GO:0003677">
    <property type="term" value="F:DNA binding"/>
    <property type="evidence" value="ECO:0007669"/>
    <property type="project" value="UniProtKB-UniRule"/>
</dbReference>
<dbReference type="AlphaFoldDB" id="R7V719"/>
<reference evidence="9" key="3">
    <citation type="submission" date="2015-06" db="UniProtKB">
        <authorList>
            <consortium name="EnsemblMetazoa"/>
        </authorList>
    </citation>
    <scope>IDENTIFICATION</scope>
</reference>
<reference evidence="10" key="1">
    <citation type="submission" date="2012-12" db="EMBL/GenBank/DDBJ databases">
        <authorList>
            <person name="Hellsten U."/>
            <person name="Grimwood J."/>
            <person name="Chapman J.A."/>
            <person name="Shapiro H."/>
            <person name="Aerts A."/>
            <person name="Otillar R.P."/>
            <person name="Terry A.Y."/>
            <person name="Boore J.L."/>
            <person name="Simakov O."/>
            <person name="Marletaz F."/>
            <person name="Cho S.-J."/>
            <person name="Edsinger-Gonzales E."/>
            <person name="Havlak P."/>
            <person name="Kuo D.-H."/>
            <person name="Larsson T."/>
            <person name="Lv J."/>
            <person name="Arendt D."/>
            <person name="Savage R."/>
            <person name="Osoegawa K."/>
            <person name="de Jong P."/>
            <person name="Lindberg D.R."/>
            <person name="Seaver E.C."/>
            <person name="Weisblat D.A."/>
            <person name="Putnam N.H."/>
            <person name="Grigoriev I.V."/>
            <person name="Rokhsar D.S."/>
        </authorList>
    </citation>
    <scope>NUCLEOTIDE SEQUENCE</scope>
    <source>
        <strain evidence="10">I ESC-2004</strain>
    </source>
</reference>
<dbReference type="PROSITE" id="PS50950">
    <property type="entry name" value="ZF_THAP"/>
    <property type="match status" value="1"/>
</dbReference>
<reference evidence="8 10" key="2">
    <citation type="journal article" date="2013" name="Nature">
        <title>Insights into bilaterian evolution from three spiralian genomes.</title>
        <authorList>
            <person name="Simakov O."/>
            <person name="Marletaz F."/>
            <person name="Cho S.J."/>
            <person name="Edsinger-Gonzales E."/>
            <person name="Havlak P."/>
            <person name="Hellsten U."/>
            <person name="Kuo D.H."/>
            <person name="Larsson T."/>
            <person name="Lv J."/>
            <person name="Arendt D."/>
            <person name="Savage R."/>
            <person name="Osoegawa K."/>
            <person name="de Jong P."/>
            <person name="Grimwood J."/>
            <person name="Chapman J.A."/>
            <person name="Shapiro H."/>
            <person name="Aerts A."/>
            <person name="Otillar R.P."/>
            <person name="Terry A.Y."/>
            <person name="Boore J.L."/>
            <person name="Grigoriev I.V."/>
            <person name="Lindberg D.R."/>
            <person name="Seaver E.C."/>
            <person name="Weisblat D.A."/>
            <person name="Putnam N.H."/>
            <person name="Rokhsar D.S."/>
        </authorList>
    </citation>
    <scope>NUCLEOTIDE SEQUENCE</scope>
    <source>
        <strain evidence="8 10">I ESC-2004</strain>
    </source>
</reference>
<organism evidence="8">
    <name type="scientific">Capitella teleta</name>
    <name type="common">Polychaete worm</name>
    <dbReference type="NCBI Taxonomy" id="283909"/>
    <lineage>
        <taxon>Eukaryota</taxon>
        <taxon>Metazoa</taxon>
        <taxon>Spiralia</taxon>
        <taxon>Lophotrochozoa</taxon>
        <taxon>Annelida</taxon>
        <taxon>Polychaeta</taxon>
        <taxon>Sedentaria</taxon>
        <taxon>Scolecida</taxon>
        <taxon>Capitellidae</taxon>
        <taxon>Capitella</taxon>
    </lineage>
</organism>
<dbReference type="PANTHER" id="PTHR46927">
    <property type="entry name" value="AGAP005574-PA"/>
    <property type="match status" value="1"/>
</dbReference>
<keyword evidence="10" id="KW-1185">Reference proteome</keyword>
<proteinExistence type="predicted"/>
<evidence type="ECO:0000313" key="10">
    <source>
        <dbReference type="Proteomes" id="UP000014760"/>
    </source>
</evidence>
<dbReference type="Pfam" id="PF05485">
    <property type="entry name" value="THAP"/>
    <property type="match status" value="1"/>
</dbReference>
<dbReference type="EMBL" id="KB294684">
    <property type="protein sequence ID" value="ELU14237.1"/>
    <property type="molecule type" value="Genomic_DNA"/>
</dbReference>
<dbReference type="EMBL" id="AMQN01004932">
    <property type="status" value="NOT_ANNOTATED_CDS"/>
    <property type="molecule type" value="Genomic_DNA"/>
</dbReference>